<evidence type="ECO:0000256" key="12">
    <source>
        <dbReference type="SAM" id="MobiDB-lite"/>
    </source>
</evidence>
<keyword evidence="3 11" id="KW-0597">Phosphoprotein</keyword>
<keyword evidence="17" id="KW-1185">Reference proteome</keyword>
<reference evidence="17" key="1">
    <citation type="journal article" date="2013" name="Genome Announc.">
        <title>Draft Genome Sequence of the Dimorphic Prosthecate Bacterium Brevundimonas abyssalis TAR-001T.</title>
        <authorList>
            <person name="Tsubouchi T."/>
            <person name="Nishi S."/>
            <person name="Usui K."/>
            <person name="Shimane Y."/>
            <person name="Takaki Y."/>
            <person name="Maruyama T."/>
            <person name="Hatada Y."/>
        </authorList>
    </citation>
    <scope>NUCLEOTIDE SEQUENCE [LARGE SCALE GENOMIC DNA]</scope>
    <source>
        <strain evidence="17">TAR-001</strain>
    </source>
</reference>
<keyword evidence="13" id="KW-0472">Membrane</keyword>
<dbReference type="PANTHER" id="PTHR45339">
    <property type="entry name" value="HYBRID SIGNAL TRANSDUCTION HISTIDINE KINASE J"/>
    <property type="match status" value="1"/>
</dbReference>
<dbReference type="SUPFAM" id="SSF47384">
    <property type="entry name" value="Homodimeric domain of signal transducing histidine kinase"/>
    <property type="match status" value="1"/>
</dbReference>
<sequence>MVGPAQGADSATTRTPQTPGRSREAASVLQSILETGNLRYWIIASWALALATAVGPVLALVWFVITMTAGWIRGRVEKKVAATGRRDYSATFTTVAFLTTFAWALAPGLAWFMGGPYGPAMGVALLCAGYVMVFTQMRTAPRQALVISAPYTLLTLGILISLWGSPGFLTLLAVAPVLGSAILVLVIITMMKERKIEAFQEHQAHLIGELETARDKADAANEAKSNFLGVISHELRTPMNGVLGAAQLMGATRLDQTQKEYLSIIRNSGDNLLSLLNDILDMTKIEAGKMTFEVVDVSLQDLHERVTGPFTAQAQAKGLSFVSEFTGETPAVVRGDPLRVCQVIQNLLSNAVKFTDAGEVRYTVHSQRVADDRVRFRFSVKDSGPGISEADLGRLFQPFTQLDGSSTRRFGGTGLGLTICRRLANIMGGDIEVASEVGEGSTFAFVVEAEVAQWSRSEAVESIGAEVENGQSLKVLVVEDHPVNRMILEAWMASSGHVTASAEHGQMALDVASADHFDLIVMDVNMPVMDGLTATRALRENTGPNQQTPVVVLSASARTEDHEAGMAAGADAYLNKPIDFKVLAGVMARAREGRDAVREIQNFVQGEAAAA</sequence>
<proteinExistence type="predicted"/>
<dbReference type="OrthoDB" id="9813151at2"/>
<dbReference type="PANTHER" id="PTHR45339:SF1">
    <property type="entry name" value="HYBRID SIGNAL TRANSDUCTION HISTIDINE KINASE J"/>
    <property type="match status" value="1"/>
</dbReference>
<dbReference type="InterPro" id="IPR036097">
    <property type="entry name" value="HisK_dim/P_sf"/>
</dbReference>
<dbReference type="CDD" id="cd00082">
    <property type="entry name" value="HisKA"/>
    <property type="match status" value="1"/>
</dbReference>
<feature type="transmembrane region" description="Helical" evidence="13">
    <location>
        <begin position="169"/>
        <end position="188"/>
    </location>
</feature>
<protein>
    <recommendedName>
        <fullName evidence="10">Sensory/regulatory protein RpfC</fullName>
        <ecNumber evidence="2">2.7.13.3</ecNumber>
    </recommendedName>
</protein>
<keyword evidence="8" id="KW-0902">Two-component regulatory system</keyword>
<keyword evidence="4" id="KW-0808">Transferase</keyword>
<evidence type="ECO:0000256" key="3">
    <source>
        <dbReference type="ARBA" id="ARBA00022553"/>
    </source>
</evidence>
<comment type="caution">
    <text evidence="16">The sequence shown here is derived from an EMBL/GenBank/DDBJ whole genome shotgun (WGS) entry which is preliminary data.</text>
</comment>
<feature type="compositionally biased region" description="Polar residues" evidence="12">
    <location>
        <begin position="9"/>
        <end position="20"/>
    </location>
</feature>
<evidence type="ECO:0000256" key="6">
    <source>
        <dbReference type="ARBA" id="ARBA00022777"/>
    </source>
</evidence>
<evidence type="ECO:0000256" key="2">
    <source>
        <dbReference type="ARBA" id="ARBA00012438"/>
    </source>
</evidence>
<feature type="region of interest" description="Disordered" evidence="12">
    <location>
        <begin position="1"/>
        <end position="23"/>
    </location>
</feature>
<dbReference type="Pfam" id="PF00072">
    <property type="entry name" value="Response_reg"/>
    <property type="match status" value="1"/>
</dbReference>
<keyword evidence="6 16" id="KW-0418">Kinase</keyword>
<dbReference type="FunFam" id="1.10.287.130:FF:000002">
    <property type="entry name" value="Two-component osmosensing histidine kinase"/>
    <property type="match status" value="1"/>
</dbReference>
<feature type="modified residue" description="4-aspartylphosphate" evidence="11">
    <location>
        <position position="523"/>
    </location>
</feature>
<dbReference type="PRINTS" id="PR00344">
    <property type="entry name" value="BCTRLSENSOR"/>
</dbReference>
<dbReference type="SUPFAM" id="SSF52172">
    <property type="entry name" value="CheY-like"/>
    <property type="match status" value="1"/>
</dbReference>
<accession>A0A8E0NAH9</accession>
<gene>
    <name evidence="16" type="ORF">MBEBAB_0328</name>
</gene>
<evidence type="ECO:0000256" key="4">
    <source>
        <dbReference type="ARBA" id="ARBA00022679"/>
    </source>
</evidence>
<evidence type="ECO:0000256" key="9">
    <source>
        <dbReference type="ARBA" id="ARBA00064003"/>
    </source>
</evidence>
<dbReference type="Gene3D" id="3.30.565.10">
    <property type="entry name" value="Histidine kinase-like ATPase, C-terminal domain"/>
    <property type="match status" value="1"/>
</dbReference>
<dbReference type="FunFam" id="3.30.565.10:FF:000010">
    <property type="entry name" value="Sensor histidine kinase RcsC"/>
    <property type="match status" value="1"/>
</dbReference>
<keyword evidence="13" id="KW-1133">Transmembrane helix</keyword>
<evidence type="ECO:0000256" key="11">
    <source>
        <dbReference type="PROSITE-ProRule" id="PRU00169"/>
    </source>
</evidence>
<dbReference type="SMART" id="SM00387">
    <property type="entry name" value="HATPase_c"/>
    <property type="match status" value="1"/>
</dbReference>
<evidence type="ECO:0000256" key="10">
    <source>
        <dbReference type="ARBA" id="ARBA00068150"/>
    </source>
</evidence>
<feature type="transmembrane region" description="Helical" evidence="13">
    <location>
        <begin position="144"/>
        <end position="163"/>
    </location>
</feature>
<dbReference type="PROSITE" id="PS50109">
    <property type="entry name" value="HIS_KIN"/>
    <property type="match status" value="1"/>
</dbReference>
<dbReference type="InterPro" id="IPR011006">
    <property type="entry name" value="CheY-like_superfamily"/>
</dbReference>
<evidence type="ECO:0000259" key="15">
    <source>
        <dbReference type="PROSITE" id="PS50110"/>
    </source>
</evidence>
<dbReference type="SUPFAM" id="SSF55874">
    <property type="entry name" value="ATPase domain of HSP90 chaperone/DNA topoisomerase II/histidine kinase"/>
    <property type="match status" value="1"/>
</dbReference>
<dbReference type="AlphaFoldDB" id="A0A8E0NAH9"/>
<feature type="transmembrane region" description="Helical" evidence="13">
    <location>
        <begin position="117"/>
        <end position="137"/>
    </location>
</feature>
<dbReference type="PROSITE" id="PS50110">
    <property type="entry name" value="RESPONSE_REGULATORY"/>
    <property type="match status" value="1"/>
</dbReference>
<dbReference type="InterPro" id="IPR001789">
    <property type="entry name" value="Sig_transdc_resp-reg_receiver"/>
</dbReference>
<feature type="transmembrane region" description="Helical" evidence="13">
    <location>
        <begin position="40"/>
        <end position="67"/>
    </location>
</feature>
<dbReference type="GO" id="GO:0005524">
    <property type="term" value="F:ATP binding"/>
    <property type="evidence" value="ECO:0007669"/>
    <property type="project" value="UniProtKB-KW"/>
</dbReference>
<evidence type="ECO:0000259" key="14">
    <source>
        <dbReference type="PROSITE" id="PS50109"/>
    </source>
</evidence>
<evidence type="ECO:0000256" key="5">
    <source>
        <dbReference type="ARBA" id="ARBA00022741"/>
    </source>
</evidence>
<comment type="subunit">
    <text evidence="9">At low DSF concentrations, interacts with RpfF.</text>
</comment>
<evidence type="ECO:0000313" key="16">
    <source>
        <dbReference type="EMBL" id="GAD58078.1"/>
    </source>
</evidence>
<dbReference type="InterPro" id="IPR003661">
    <property type="entry name" value="HisK_dim/P_dom"/>
</dbReference>
<dbReference type="CDD" id="cd16922">
    <property type="entry name" value="HATPase_EvgS-ArcB-TorS-like"/>
    <property type="match status" value="1"/>
</dbReference>
<dbReference type="InterPro" id="IPR005467">
    <property type="entry name" value="His_kinase_dom"/>
</dbReference>
<evidence type="ECO:0000256" key="8">
    <source>
        <dbReference type="ARBA" id="ARBA00023012"/>
    </source>
</evidence>
<organism evidence="16 17">
    <name type="scientific">Brevundimonas abyssalis TAR-001</name>
    <dbReference type="NCBI Taxonomy" id="1391729"/>
    <lineage>
        <taxon>Bacteria</taxon>
        <taxon>Pseudomonadati</taxon>
        <taxon>Pseudomonadota</taxon>
        <taxon>Alphaproteobacteria</taxon>
        <taxon>Caulobacterales</taxon>
        <taxon>Caulobacteraceae</taxon>
        <taxon>Brevundimonas</taxon>
    </lineage>
</organism>
<dbReference type="Gene3D" id="3.40.50.2300">
    <property type="match status" value="1"/>
</dbReference>
<evidence type="ECO:0000256" key="7">
    <source>
        <dbReference type="ARBA" id="ARBA00022840"/>
    </source>
</evidence>
<dbReference type="Proteomes" id="UP000016569">
    <property type="component" value="Unassembled WGS sequence"/>
</dbReference>
<feature type="domain" description="Response regulatory" evidence="15">
    <location>
        <begin position="474"/>
        <end position="591"/>
    </location>
</feature>
<dbReference type="RefSeq" id="WP_021696174.1">
    <property type="nucleotide sequence ID" value="NZ_BATC01000003.1"/>
</dbReference>
<dbReference type="GO" id="GO:0000155">
    <property type="term" value="F:phosphorelay sensor kinase activity"/>
    <property type="evidence" value="ECO:0007669"/>
    <property type="project" value="InterPro"/>
</dbReference>
<keyword evidence="13" id="KW-0812">Transmembrane</keyword>
<dbReference type="EMBL" id="BATC01000003">
    <property type="protein sequence ID" value="GAD58078.1"/>
    <property type="molecule type" value="Genomic_DNA"/>
</dbReference>
<dbReference type="InterPro" id="IPR003594">
    <property type="entry name" value="HATPase_dom"/>
</dbReference>
<dbReference type="Pfam" id="PF00512">
    <property type="entry name" value="HisKA"/>
    <property type="match status" value="1"/>
</dbReference>
<dbReference type="SMART" id="SM00388">
    <property type="entry name" value="HisKA"/>
    <property type="match status" value="1"/>
</dbReference>
<dbReference type="Gene3D" id="1.10.287.130">
    <property type="match status" value="1"/>
</dbReference>
<keyword evidence="7" id="KW-0067">ATP-binding</keyword>
<keyword evidence="5" id="KW-0547">Nucleotide-binding</keyword>
<evidence type="ECO:0000256" key="1">
    <source>
        <dbReference type="ARBA" id="ARBA00000085"/>
    </source>
</evidence>
<dbReference type="CDD" id="cd17546">
    <property type="entry name" value="REC_hyHK_CKI1_RcsC-like"/>
    <property type="match status" value="1"/>
</dbReference>
<dbReference type="InterPro" id="IPR004358">
    <property type="entry name" value="Sig_transdc_His_kin-like_C"/>
</dbReference>
<name>A0A8E0NAH9_9CAUL</name>
<dbReference type="Pfam" id="PF02518">
    <property type="entry name" value="HATPase_c"/>
    <property type="match status" value="1"/>
</dbReference>
<comment type="catalytic activity">
    <reaction evidence="1">
        <text>ATP + protein L-histidine = ADP + protein N-phospho-L-histidine.</text>
        <dbReference type="EC" id="2.7.13.3"/>
    </reaction>
</comment>
<dbReference type="InterPro" id="IPR036890">
    <property type="entry name" value="HATPase_C_sf"/>
</dbReference>
<dbReference type="SMART" id="SM00448">
    <property type="entry name" value="REC"/>
    <property type="match status" value="1"/>
</dbReference>
<feature type="domain" description="Histidine kinase" evidence="14">
    <location>
        <begin position="230"/>
        <end position="451"/>
    </location>
</feature>
<dbReference type="EC" id="2.7.13.3" evidence="2"/>
<evidence type="ECO:0000313" key="17">
    <source>
        <dbReference type="Proteomes" id="UP000016569"/>
    </source>
</evidence>
<feature type="transmembrane region" description="Helical" evidence="13">
    <location>
        <begin position="88"/>
        <end position="111"/>
    </location>
</feature>
<evidence type="ECO:0000256" key="13">
    <source>
        <dbReference type="SAM" id="Phobius"/>
    </source>
</evidence>